<organism evidence="2 3">
    <name type="scientific">Rothia santali</name>
    <dbReference type="NCBI Taxonomy" id="2949643"/>
    <lineage>
        <taxon>Bacteria</taxon>
        <taxon>Bacillati</taxon>
        <taxon>Actinomycetota</taxon>
        <taxon>Actinomycetes</taxon>
        <taxon>Micrococcales</taxon>
        <taxon>Micrococcaceae</taxon>
        <taxon>Rothia</taxon>
    </lineage>
</organism>
<reference evidence="2" key="1">
    <citation type="submission" date="2022-06" db="EMBL/GenBank/DDBJ databases">
        <title>Rothia sp. isolated from sandalwood seedling.</title>
        <authorList>
            <person name="Tuikhar N."/>
            <person name="Kirdat K."/>
            <person name="Thorat V."/>
            <person name="Swetha P."/>
            <person name="Padma S."/>
            <person name="Sundararaj R."/>
            <person name="Yadav A."/>
        </authorList>
    </citation>
    <scope>NUCLEOTIDE SEQUENCE</scope>
    <source>
        <strain evidence="2">AR01</strain>
    </source>
</reference>
<dbReference type="AlphaFoldDB" id="A0A9X2HFY4"/>
<evidence type="ECO:0000256" key="1">
    <source>
        <dbReference type="SAM" id="Phobius"/>
    </source>
</evidence>
<keyword evidence="1" id="KW-0472">Membrane</keyword>
<name>A0A9X2HFY4_9MICC</name>
<sequence>MARAQQKRLPGDTMLGFGIAYLLIALILGVATALGGGVPGLPVILLCIAGPIFMLIGYLQRIAAARDSERVRHD</sequence>
<accession>A0A9X2HFY4</accession>
<protein>
    <submittedName>
        <fullName evidence="2">Uncharacterized protein</fullName>
    </submittedName>
</protein>
<keyword evidence="3" id="KW-1185">Reference proteome</keyword>
<dbReference type="Proteomes" id="UP001139502">
    <property type="component" value="Unassembled WGS sequence"/>
</dbReference>
<evidence type="ECO:0000313" key="3">
    <source>
        <dbReference type="Proteomes" id="UP001139502"/>
    </source>
</evidence>
<feature type="transmembrane region" description="Helical" evidence="1">
    <location>
        <begin position="12"/>
        <end position="34"/>
    </location>
</feature>
<dbReference type="EMBL" id="JANAFB010000017">
    <property type="protein sequence ID" value="MCP3426032.1"/>
    <property type="molecule type" value="Genomic_DNA"/>
</dbReference>
<dbReference type="RefSeq" id="WP_254166516.1">
    <property type="nucleotide sequence ID" value="NZ_JANAFB010000017.1"/>
</dbReference>
<comment type="caution">
    <text evidence="2">The sequence shown here is derived from an EMBL/GenBank/DDBJ whole genome shotgun (WGS) entry which is preliminary data.</text>
</comment>
<gene>
    <name evidence="2" type="ORF">NBM05_08455</name>
</gene>
<feature type="transmembrane region" description="Helical" evidence="1">
    <location>
        <begin position="40"/>
        <end position="59"/>
    </location>
</feature>
<proteinExistence type="predicted"/>
<evidence type="ECO:0000313" key="2">
    <source>
        <dbReference type="EMBL" id="MCP3426032.1"/>
    </source>
</evidence>
<keyword evidence="1" id="KW-1133">Transmembrane helix</keyword>
<keyword evidence="1" id="KW-0812">Transmembrane</keyword>